<proteinExistence type="predicted"/>
<reference evidence="2 3" key="1">
    <citation type="submission" date="2011-11" db="EMBL/GenBank/DDBJ databases">
        <title>The Genome Sequence of Fusarium oxysporum PHW815.</title>
        <authorList>
            <consortium name="The Broad Institute Genome Sequencing Platform"/>
            <person name="Ma L.-J."/>
            <person name="Gale L.R."/>
            <person name="Schwartz D.C."/>
            <person name="Zhou S."/>
            <person name="Corby-Kistler H."/>
            <person name="Young S.K."/>
            <person name="Zeng Q."/>
            <person name="Gargeya S."/>
            <person name="Fitzgerald M."/>
            <person name="Haas B."/>
            <person name="Abouelleil A."/>
            <person name="Alvarado L."/>
            <person name="Arachchi H.M."/>
            <person name="Berlin A."/>
            <person name="Brown A."/>
            <person name="Chapman S.B."/>
            <person name="Chen Z."/>
            <person name="Dunbar C."/>
            <person name="Freedman E."/>
            <person name="Gearin G."/>
            <person name="Goldberg J."/>
            <person name="Griggs A."/>
            <person name="Gujja S."/>
            <person name="Heiman D."/>
            <person name="Howarth C."/>
            <person name="Larson L."/>
            <person name="Lui A."/>
            <person name="MacDonald P.J.P."/>
            <person name="Montmayeur A."/>
            <person name="Murphy C."/>
            <person name="Neiman D."/>
            <person name="Pearson M."/>
            <person name="Priest M."/>
            <person name="Roberts A."/>
            <person name="Saif S."/>
            <person name="Shea T."/>
            <person name="Shenoy N."/>
            <person name="Sisk P."/>
            <person name="Stolte C."/>
            <person name="Sykes S."/>
            <person name="Wortman J."/>
            <person name="Nusbaum C."/>
            <person name="Birren B."/>
        </authorList>
    </citation>
    <scope>NUCLEOTIDE SEQUENCE [LARGE SCALE GENOMIC DNA]</scope>
    <source>
        <strain evidence="2 3">54005</strain>
    </source>
</reference>
<gene>
    <name evidence="2" type="ORF">FOQG_16911</name>
</gene>
<dbReference type="OrthoDB" id="5110227at2759"/>
<organism evidence="2 3">
    <name type="scientific">Fusarium oxysporum f. sp. raphani 54005</name>
    <dbReference type="NCBI Taxonomy" id="1089458"/>
    <lineage>
        <taxon>Eukaryota</taxon>
        <taxon>Fungi</taxon>
        <taxon>Dikarya</taxon>
        <taxon>Ascomycota</taxon>
        <taxon>Pezizomycotina</taxon>
        <taxon>Sordariomycetes</taxon>
        <taxon>Hypocreomycetidae</taxon>
        <taxon>Hypocreales</taxon>
        <taxon>Nectriaceae</taxon>
        <taxon>Fusarium</taxon>
        <taxon>Fusarium oxysporum species complex</taxon>
    </lineage>
</organism>
<dbReference type="HOGENOM" id="CLU_1209879_0_0_1"/>
<keyword evidence="3" id="KW-1185">Reference proteome</keyword>
<feature type="compositionally biased region" description="Polar residues" evidence="1">
    <location>
        <begin position="88"/>
        <end position="98"/>
    </location>
</feature>
<dbReference type="EMBL" id="JH658521">
    <property type="protein sequence ID" value="EXK78420.1"/>
    <property type="molecule type" value="Genomic_DNA"/>
</dbReference>
<sequence length="199" mass="22889">MHTSQSGSELDFMWTNGIELAFRITVQSNFFRVMDSGPGNLTFQLWTEEFRCALILKVTTSASREQAEMAHNAVQKIRNTERKEESDQALQSQTSTNLQGQSNHLEVMYHRGMFSITDGARQKDVKVDSFGQEEGVYIWIHDGKLIAGGPKLTEELRKIFGIEEKKKQLMKMMQDKDEAAAYWMQSIQQFLPSWYGGHR</sequence>
<name>X0B8F1_FUSOX</name>
<evidence type="ECO:0000313" key="3">
    <source>
        <dbReference type="Proteomes" id="UP000030663"/>
    </source>
</evidence>
<accession>X0B8F1</accession>
<evidence type="ECO:0000256" key="1">
    <source>
        <dbReference type="SAM" id="MobiDB-lite"/>
    </source>
</evidence>
<feature type="region of interest" description="Disordered" evidence="1">
    <location>
        <begin position="78"/>
        <end position="98"/>
    </location>
</feature>
<dbReference type="Proteomes" id="UP000030663">
    <property type="component" value="Unassembled WGS sequence"/>
</dbReference>
<evidence type="ECO:0000313" key="2">
    <source>
        <dbReference type="EMBL" id="EXK78420.1"/>
    </source>
</evidence>
<protein>
    <submittedName>
        <fullName evidence="2">Uncharacterized protein</fullName>
    </submittedName>
</protein>
<dbReference type="AlphaFoldDB" id="X0B8F1"/>